<evidence type="ECO:0000313" key="2">
    <source>
        <dbReference type="EMBL" id="PKU84590.1"/>
    </source>
</evidence>
<reference evidence="2 3" key="2">
    <citation type="journal article" date="2017" name="Nature">
        <title>The Apostasia genome and the evolution of orchids.</title>
        <authorList>
            <person name="Zhang G.Q."/>
            <person name="Liu K.W."/>
            <person name="Li Z."/>
            <person name="Lohaus R."/>
            <person name="Hsiao Y.Y."/>
            <person name="Niu S.C."/>
            <person name="Wang J.Y."/>
            <person name="Lin Y.C."/>
            <person name="Xu Q."/>
            <person name="Chen L.J."/>
            <person name="Yoshida K."/>
            <person name="Fujiwara S."/>
            <person name="Wang Z.W."/>
            <person name="Zhang Y.Q."/>
            <person name="Mitsuda N."/>
            <person name="Wang M."/>
            <person name="Liu G.H."/>
            <person name="Pecoraro L."/>
            <person name="Huang H.X."/>
            <person name="Xiao X.J."/>
            <person name="Lin M."/>
            <person name="Wu X.Y."/>
            <person name="Wu W.L."/>
            <person name="Chen Y.Y."/>
            <person name="Chang S.B."/>
            <person name="Sakamoto S."/>
            <person name="Ohme-Takagi M."/>
            <person name="Yagi M."/>
            <person name="Zeng S.J."/>
            <person name="Shen C.Y."/>
            <person name="Yeh C.M."/>
            <person name="Luo Y.B."/>
            <person name="Tsai W.C."/>
            <person name="Van de Peer Y."/>
            <person name="Liu Z.J."/>
        </authorList>
    </citation>
    <scope>NUCLEOTIDE SEQUENCE [LARGE SCALE GENOMIC DNA]</scope>
    <source>
        <tissue evidence="2">The whole plant</tissue>
    </source>
</reference>
<dbReference type="EMBL" id="KZ502044">
    <property type="protein sequence ID" value="PKU84590.1"/>
    <property type="molecule type" value="Genomic_DNA"/>
</dbReference>
<evidence type="ECO:0000256" key="1">
    <source>
        <dbReference type="SAM" id="MobiDB-lite"/>
    </source>
</evidence>
<sequence>MRAPTKRVRRRRYSVSQGSFFHTSISHNDCNKICSLLLKVENIIKRKADSASKTPVPEKKAKLVTPAGTQKTGGDGKKSVHIATPHPSKLGGKPQQSPKSGGTAACKSCNRSASTHIHKFLRVYLILTFTF</sequence>
<gene>
    <name evidence="2" type="primary">HDT1</name>
    <name evidence="2" type="ORF">MA16_Dca024511</name>
</gene>
<protein>
    <submittedName>
        <fullName evidence="2">Histone deacetylase HDT1</fullName>
    </submittedName>
</protein>
<dbReference type="STRING" id="906689.A0A2I0X9M9"/>
<accession>A0A2I0X9M9</accession>
<dbReference type="Proteomes" id="UP000233837">
    <property type="component" value="Unassembled WGS sequence"/>
</dbReference>
<reference evidence="2 3" key="1">
    <citation type="journal article" date="2016" name="Sci. Rep.">
        <title>The Dendrobium catenatum Lindl. genome sequence provides insights into polysaccharide synthase, floral development and adaptive evolution.</title>
        <authorList>
            <person name="Zhang G.Q."/>
            <person name="Xu Q."/>
            <person name="Bian C."/>
            <person name="Tsai W.C."/>
            <person name="Yeh C.M."/>
            <person name="Liu K.W."/>
            <person name="Yoshida K."/>
            <person name="Zhang L.S."/>
            <person name="Chang S.B."/>
            <person name="Chen F."/>
            <person name="Shi Y."/>
            <person name="Su Y.Y."/>
            <person name="Zhang Y.Q."/>
            <person name="Chen L.J."/>
            <person name="Yin Y."/>
            <person name="Lin M."/>
            <person name="Huang H."/>
            <person name="Deng H."/>
            <person name="Wang Z.W."/>
            <person name="Zhu S.L."/>
            <person name="Zhao X."/>
            <person name="Deng C."/>
            <person name="Niu S.C."/>
            <person name="Huang J."/>
            <person name="Wang M."/>
            <person name="Liu G.H."/>
            <person name="Yang H.J."/>
            <person name="Xiao X.J."/>
            <person name="Hsiao Y.Y."/>
            <person name="Wu W.L."/>
            <person name="Chen Y.Y."/>
            <person name="Mitsuda N."/>
            <person name="Ohme-Takagi M."/>
            <person name="Luo Y.B."/>
            <person name="Van de Peer Y."/>
            <person name="Liu Z.J."/>
        </authorList>
    </citation>
    <scope>NUCLEOTIDE SEQUENCE [LARGE SCALE GENOMIC DNA]</scope>
    <source>
        <tissue evidence="2">The whole plant</tissue>
    </source>
</reference>
<organism evidence="2 3">
    <name type="scientific">Dendrobium catenatum</name>
    <dbReference type="NCBI Taxonomy" id="906689"/>
    <lineage>
        <taxon>Eukaryota</taxon>
        <taxon>Viridiplantae</taxon>
        <taxon>Streptophyta</taxon>
        <taxon>Embryophyta</taxon>
        <taxon>Tracheophyta</taxon>
        <taxon>Spermatophyta</taxon>
        <taxon>Magnoliopsida</taxon>
        <taxon>Liliopsida</taxon>
        <taxon>Asparagales</taxon>
        <taxon>Orchidaceae</taxon>
        <taxon>Epidendroideae</taxon>
        <taxon>Malaxideae</taxon>
        <taxon>Dendrobiinae</taxon>
        <taxon>Dendrobium</taxon>
    </lineage>
</organism>
<dbReference type="AlphaFoldDB" id="A0A2I0X9M9"/>
<evidence type="ECO:0000313" key="3">
    <source>
        <dbReference type="Proteomes" id="UP000233837"/>
    </source>
</evidence>
<keyword evidence="3" id="KW-1185">Reference proteome</keyword>
<feature type="compositionally biased region" description="Basic and acidic residues" evidence="1">
    <location>
        <begin position="48"/>
        <end position="61"/>
    </location>
</feature>
<proteinExistence type="predicted"/>
<name>A0A2I0X9M9_9ASPA</name>
<feature type="region of interest" description="Disordered" evidence="1">
    <location>
        <begin position="48"/>
        <end position="105"/>
    </location>
</feature>